<accession>A0A7D9EN59</accession>
<organism evidence="1 2">
    <name type="scientific">Paramuricea clavata</name>
    <name type="common">Red gorgonian</name>
    <name type="synonym">Violescent sea-whip</name>
    <dbReference type="NCBI Taxonomy" id="317549"/>
    <lineage>
        <taxon>Eukaryota</taxon>
        <taxon>Metazoa</taxon>
        <taxon>Cnidaria</taxon>
        <taxon>Anthozoa</taxon>
        <taxon>Octocorallia</taxon>
        <taxon>Malacalcyonacea</taxon>
        <taxon>Plexauridae</taxon>
        <taxon>Paramuricea</taxon>
    </lineage>
</organism>
<proteinExistence type="predicted"/>
<evidence type="ECO:0000313" key="2">
    <source>
        <dbReference type="Proteomes" id="UP001152795"/>
    </source>
</evidence>
<dbReference type="AlphaFoldDB" id="A0A7D9EN59"/>
<dbReference type="PANTHER" id="PTHR15032:SF4">
    <property type="entry name" value="N-ACYL-PHOSPHATIDYLETHANOLAMINE-HYDROLYZING PHOSPHOLIPASE D"/>
    <property type="match status" value="1"/>
</dbReference>
<dbReference type="GO" id="GO:0070291">
    <property type="term" value="P:N-acylethanolamine metabolic process"/>
    <property type="evidence" value="ECO:0007669"/>
    <property type="project" value="TreeGrafter"/>
</dbReference>
<dbReference type="GO" id="GO:0070292">
    <property type="term" value="P:N-acylphosphatidylethanolamine metabolic process"/>
    <property type="evidence" value="ECO:0007669"/>
    <property type="project" value="TreeGrafter"/>
</dbReference>
<evidence type="ECO:0000313" key="1">
    <source>
        <dbReference type="EMBL" id="CAB4011287.1"/>
    </source>
</evidence>
<dbReference type="SUPFAM" id="SSF56281">
    <property type="entry name" value="Metallo-hydrolase/oxidoreductase"/>
    <property type="match status" value="1"/>
</dbReference>
<dbReference type="Proteomes" id="UP001152795">
    <property type="component" value="Unassembled WGS sequence"/>
</dbReference>
<dbReference type="Pfam" id="PF12706">
    <property type="entry name" value="Lactamase_B_2"/>
    <property type="match status" value="1"/>
</dbReference>
<sequence>NACEREYNYCGHSDLLRRPFFGSGGALFTPLILRRLSAVMAEAQSDRMIYTQSIKVGSTYKNPWGDGDIPSKRAAIYFLTESNLSNVPGEEELNKTLPVHKLCPEVSRPPDKGIRITWIGHASVLVQFDGYSILADPIFSYRCSPLSFAGPKRYRPSPCTVDELPNIDAVCISHNHYDHLDVQTVQDLNVRFPNINWFVPAGLKDWMSQTGVTKNVSEYEWWGEKEISKTANDKTTIMKFVFTPTKHWCNRGVFDRNRVLWGSWTMIGPRYRVYFGGDTAYCKGFKEIGHKYGPFDLAAIPIGAYEPRVPSILLKTMEKQHVNPEEAVKIHQDVKAKKSLGIHWGTFVLTYEYYLDPPKKLKEALLAAGIPEEDFFTLDHGESRLIIPDPEMTPRL</sequence>
<comment type="caution">
    <text evidence="1">The sequence shown here is derived from an EMBL/GenBank/DDBJ whole genome shotgun (WGS) entry which is preliminary data.</text>
</comment>
<dbReference type="InterPro" id="IPR001279">
    <property type="entry name" value="Metallo-B-lactamas"/>
</dbReference>
<gene>
    <name evidence="1" type="ORF">PACLA_8A071642</name>
</gene>
<dbReference type="EMBL" id="CACRXK020007098">
    <property type="protein sequence ID" value="CAB4011287.1"/>
    <property type="molecule type" value="Genomic_DNA"/>
</dbReference>
<dbReference type="OrthoDB" id="332863at2759"/>
<dbReference type="GO" id="GO:0070290">
    <property type="term" value="F:N-acylphosphatidylethanolamine-specific phospholipase D activity"/>
    <property type="evidence" value="ECO:0007669"/>
    <property type="project" value="TreeGrafter"/>
</dbReference>
<reference evidence="1" key="1">
    <citation type="submission" date="2020-04" db="EMBL/GenBank/DDBJ databases">
        <authorList>
            <person name="Alioto T."/>
            <person name="Alioto T."/>
            <person name="Gomez Garrido J."/>
        </authorList>
    </citation>
    <scope>NUCLEOTIDE SEQUENCE</scope>
    <source>
        <strain evidence="1">A484AB</strain>
    </source>
</reference>
<keyword evidence="2" id="KW-1185">Reference proteome</keyword>
<dbReference type="GO" id="GO:0005737">
    <property type="term" value="C:cytoplasm"/>
    <property type="evidence" value="ECO:0007669"/>
    <property type="project" value="TreeGrafter"/>
</dbReference>
<protein>
    <submittedName>
        <fullName evidence="1">Uncharacterized protein</fullName>
    </submittedName>
</protein>
<dbReference type="PANTHER" id="PTHR15032">
    <property type="entry name" value="N-ACYL-PHOSPHATIDYLETHANOLAMINE-HYDROLYZING PHOSPHOLIPASE D"/>
    <property type="match status" value="1"/>
</dbReference>
<name>A0A7D9EN59_PARCT</name>
<dbReference type="InterPro" id="IPR036866">
    <property type="entry name" value="RibonucZ/Hydroxyglut_hydro"/>
</dbReference>
<dbReference type="Gene3D" id="3.60.15.10">
    <property type="entry name" value="Ribonuclease Z/Hydroxyacylglutathione hydrolase-like"/>
    <property type="match status" value="1"/>
</dbReference>
<feature type="non-terminal residue" evidence="1">
    <location>
        <position position="396"/>
    </location>
</feature>